<keyword evidence="3" id="KW-1185">Reference proteome</keyword>
<proteinExistence type="predicted"/>
<dbReference type="EMBL" id="CP117417">
    <property type="protein sequence ID" value="WCT77639.1"/>
    <property type="molecule type" value="Genomic_DNA"/>
</dbReference>
<dbReference type="InterPro" id="IPR013024">
    <property type="entry name" value="GGCT-like"/>
</dbReference>
<dbReference type="Pfam" id="PF06094">
    <property type="entry name" value="GGACT"/>
    <property type="match status" value="1"/>
</dbReference>
<reference evidence="2 3" key="1">
    <citation type="submission" date="2023-02" db="EMBL/GenBank/DDBJ databases">
        <title>Genome sequence of Novosphingobium humi KACC 19094.</title>
        <authorList>
            <person name="Kim S."/>
            <person name="Heo J."/>
            <person name="Kwon S.-W."/>
        </authorList>
    </citation>
    <scope>NUCLEOTIDE SEQUENCE [LARGE SCALE GENOMIC DNA]</scope>
    <source>
        <strain evidence="2 3">KACC 19094</strain>
    </source>
</reference>
<name>A0ABY7TZY5_9SPHN</name>
<organism evidence="2 3">
    <name type="scientific">Novosphingobium humi</name>
    <dbReference type="NCBI Taxonomy" id="2282397"/>
    <lineage>
        <taxon>Bacteria</taxon>
        <taxon>Pseudomonadati</taxon>
        <taxon>Pseudomonadota</taxon>
        <taxon>Alphaproteobacteria</taxon>
        <taxon>Sphingomonadales</taxon>
        <taxon>Sphingomonadaceae</taxon>
        <taxon>Novosphingobium</taxon>
    </lineage>
</organism>
<gene>
    <name evidence="2" type="ORF">PQ457_01265</name>
</gene>
<feature type="domain" description="Gamma-glutamylcyclotransferase AIG2-like" evidence="1">
    <location>
        <begin position="5"/>
        <end position="120"/>
    </location>
</feature>
<dbReference type="InterPro" id="IPR036568">
    <property type="entry name" value="GGCT-like_sf"/>
</dbReference>
<sequence length="134" mass="14359">MIRHFFFYGTLIAGSGNAVAREAHRHLGQGVAAHVAGALYALPDPAGWYPALLPGEGRVYGVVYPVLSGLDLAALDAYEGRDYRRVPLMVSAGAERIAAEAYLWQGVLPQEALSIPDGDFARWLGERGLSAYSA</sequence>
<dbReference type="RefSeq" id="WP_273618006.1">
    <property type="nucleotide sequence ID" value="NZ_CP117417.1"/>
</dbReference>
<accession>A0ABY7TZY5</accession>
<dbReference type="InterPro" id="IPR009288">
    <property type="entry name" value="AIG2-like_dom"/>
</dbReference>
<dbReference type="Gene3D" id="3.10.490.10">
    <property type="entry name" value="Gamma-glutamyl cyclotransferase-like"/>
    <property type="match status" value="1"/>
</dbReference>
<dbReference type="CDD" id="cd06661">
    <property type="entry name" value="GGCT_like"/>
    <property type="match status" value="1"/>
</dbReference>
<dbReference type="Proteomes" id="UP001218231">
    <property type="component" value="Chromosome"/>
</dbReference>
<evidence type="ECO:0000259" key="1">
    <source>
        <dbReference type="Pfam" id="PF06094"/>
    </source>
</evidence>
<evidence type="ECO:0000313" key="2">
    <source>
        <dbReference type="EMBL" id="WCT77639.1"/>
    </source>
</evidence>
<dbReference type="SUPFAM" id="SSF110857">
    <property type="entry name" value="Gamma-glutamyl cyclotransferase-like"/>
    <property type="match status" value="1"/>
</dbReference>
<protein>
    <submittedName>
        <fullName evidence="2">Gamma-glutamylcyclotransferase</fullName>
    </submittedName>
</protein>
<evidence type="ECO:0000313" key="3">
    <source>
        <dbReference type="Proteomes" id="UP001218231"/>
    </source>
</evidence>